<dbReference type="Proteomes" id="UP000683428">
    <property type="component" value="Chromosome"/>
</dbReference>
<gene>
    <name evidence="2" type="ORF">Azoinq_12800</name>
</gene>
<evidence type="ECO:0000313" key="2">
    <source>
        <dbReference type="EMBL" id="QWT50563.1"/>
    </source>
</evidence>
<dbReference type="AlphaFoldDB" id="A0A975SQ87"/>
<accession>A0A975SQ87</accession>
<sequence length="381" mass="40823">MRDGVYLEQLSEASVLAALAAWGGGVAGDFHVLALVPEGERERVPLLQEACRQAGVVLAGGVFPQLLVDRELVGQGVVLLRIQGAPAPLLVEQVSRTEAVEPLAARLADYVESGLGEEEEGALFCIFDGLVPNISTHLDAWYLALADRVRYFGVNGGSESFTPMPCLFDGERCLADGVLLQLLPRHPGAFLEHCYGVPEQVITATSAQGNRIVQIDWQPALERYREIMARQYGVAIDRDNFYQHAVHFPFGILRADGEVLVRIPVGLDDKGAIVCVGEIPPYAVLTLLDARQCGDAAAALARDLAQEPGMAAEPLVLFYCAGRRMHLGSAAMAEEIGEVAQLTGHRRLLGALSLGEIGASARGGYPLFHNATLVGVPCLQP</sequence>
<name>A0A975SQ87_9RHOO</name>
<dbReference type="InterPro" id="IPR013702">
    <property type="entry name" value="FIST_domain_N"/>
</dbReference>
<keyword evidence="3" id="KW-1185">Reference proteome</keyword>
<dbReference type="Pfam" id="PF10442">
    <property type="entry name" value="FIST_C"/>
    <property type="match status" value="1"/>
</dbReference>
<feature type="domain" description="FIST C-domain" evidence="1">
    <location>
        <begin position="220"/>
        <end position="360"/>
    </location>
</feature>
<dbReference type="SMART" id="SM01204">
    <property type="entry name" value="FIST_C"/>
    <property type="match status" value="1"/>
</dbReference>
<dbReference type="EMBL" id="CP064782">
    <property type="protein sequence ID" value="QWT50563.1"/>
    <property type="molecule type" value="Genomic_DNA"/>
</dbReference>
<evidence type="ECO:0000313" key="3">
    <source>
        <dbReference type="Proteomes" id="UP000683428"/>
    </source>
</evidence>
<organism evidence="2 3">
    <name type="scientific">Azospira inquinata</name>
    <dbReference type="NCBI Taxonomy" id="2785627"/>
    <lineage>
        <taxon>Bacteria</taxon>
        <taxon>Pseudomonadati</taxon>
        <taxon>Pseudomonadota</taxon>
        <taxon>Betaproteobacteria</taxon>
        <taxon>Rhodocyclales</taxon>
        <taxon>Rhodocyclaceae</taxon>
        <taxon>Azospira</taxon>
    </lineage>
</organism>
<proteinExistence type="predicted"/>
<dbReference type="Pfam" id="PF08495">
    <property type="entry name" value="FIST"/>
    <property type="match status" value="1"/>
</dbReference>
<dbReference type="PANTHER" id="PTHR40252">
    <property type="entry name" value="BLR0328 PROTEIN"/>
    <property type="match status" value="1"/>
</dbReference>
<reference evidence="2" key="1">
    <citation type="submission" date="2020-11" db="EMBL/GenBank/DDBJ databases">
        <title>Azospira inquinata sp. nov.</title>
        <authorList>
            <person name="Moe W.M."/>
            <person name="Mikes M.C."/>
        </authorList>
    </citation>
    <scope>NUCLEOTIDE SEQUENCE</scope>
    <source>
        <strain evidence="2">Azo-3</strain>
    </source>
</reference>
<evidence type="ECO:0000259" key="1">
    <source>
        <dbReference type="SMART" id="SM01204"/>
    </source>
</evidence>
<dbReference type="InterPro" id="IPR019494">
    <property type="entry name" value="FIST_C"/>
</dbReference>
<protein>
    <submittedName>
        <fullName evidence="2">FIST C-terminal domain-containing protein</fullName>
    </submittedName>
</protein>
<dbReference type="KEGG" id="aiq:Azoinq_12800"/>
<dbReference type="PANTHER" id="PTHR40252:SF2">
    <property type="entry name" value="BLR0328 PROTEIN"/>
    <property type="match status" value="1"/>
</dbReference>